<evidence type="ECO:0000313" key="5">
    <source>
        <dbReference type="EMBL" id="CAA9257636.1"/>
    </source>
</evidence>
<dbReference type="Pfam" id="PF14257">
    <property type="entry name" value="DUF4349"/>
    <property type="match status" value="1"/>
</dbReference>
<dbReference type="EMBL" id="CADCTJ010000678">
    <property type="protein sequence ID" value="CAA9257636.1"/>
    <property type="molecule type" value="Genomic_DNA"/>
</dbReference>
<gene>
    <name evidence="5" type="ORF">AVDCRST_MAG95-2167</name>
</gene>
<keyword evidence="1" id="KW-0175">Coiled coil</keyword>
<proteinExistence type="predicted"/>
<feature type="transmembrane region" description="Helical" evidence="3">
    <location>
        <begin position="268"/>
        <end position="293"/>
    </location>
</feature>
<dbReference type="AlphaFoldDB" id="A0A6J4IQX7"/>
<dbReference type="InterPro" id="IPR025645">
    <property type="entry name" value="DUF4349"/>
</dbReference>
<evidence type="ECO:0000256" key="2">
    <source>
        <dbReference type="SAM" id="MobiDB-lite"/>
    </source>
</evidence>
<keyword evidence="3" id="KW-0812">Transmembrane</keyword>
<accession>A0A6J4IQX7</accession>
<feature type="domain" description="DUF4349" evidence="4">
    <location>
        <begin position="87"/>
        <end position="290"/>
    </location>
</feature>
<feature type="coiled-coil region" evidence="1">
    <location>
        <begin position="203"/>
        <end position="230"/>
    </location>
</feature>
<evidence type="ECO:0000256" key="3">
    <source>
        <dbReference type="SAM" id="Phobius"/>
    </source>
</evidence>
<evidence type="ECO:0000259" key="4">
    <source>
        <dbReference type="Pfam" id="PF14257"/>
    </source>
</evidence>
<reference evidence="5" key="1">
    <citation type="submission" date="2020-02" db="EMBL/GenBank/DDBJ databases">
        <authorList>
            <person name="Meier V. D."/>
        </authorList>
    </citation>
    <scope>NUCLEOTIDE SEQUENCE</scope>
    <source>
        <strain evidence="5">AVDCRST_MAG95</strain>
    </source>
</reference>
<keyword evidence="3" id="KW-0472">Membrane</keyword>
<sequence>MKPLASHLPYFLFIVFIGTGCHSNGIENAGSSTSVEKIVSAPEPPSQRESYETSSTANEREEEQSASDAVAAPNQEVPDQNTLPTDQKIIRTARVRFQVSNFKESTAVIQRLVPQFQAQLISANETRTDGSLESNLVIKVPPLQFEALLNKLVDQSIYLDTKNITSEDVTTEYIDLAARLKTKQAVEARYRDLLKQARTVKDIIAVEEQLRQIREEIESAAARLTYINRQSSYSTIHLQYYQTLAATSSPETSFAVRIRNALRGGWDLILALFIGALHLWPLILIIPVLVFYLRKFIRKYPPVR</sequence>
<protein>
    <recommendedName>
        <fullName evidence="4">DUF4349 domain-containing protein</fullName>
    </recommendedName>
</protein>
<evidence type="ECO:0000256" key="1">
    <source>
        <dbReference type="SAM" id="Coils"/>
    </source>
</evidence>
<keyword evidence="3" id="KW-1133">Transmembrane helix</keyword>
<dbReference type="PROSITE" id="PS51257">
    <property type="entry name" value="PROKAR_LIPOPROTEIN"/>
    <property type="match status" value="1"/>
</dbReference>
<name>A0A6J4IQX7_9BACT</name>
<organism evidence="5">
    <name type="scientific">uncultured Adhaeribacter sp</name>
    <dbReference type="NCBI Taxonomy" id="448109"/>
    <lineage>
        <taxon>Bacteria</taxon>
        <taxon>Pseudomonadati</taxon>
        <taxon>Bacteroidota</taxon>
        <taxon>Cytophagia</taxon>
        <taxon>Cytophagales</taxon>
        <taxon>Hymenobacteraceae</taxon>
        <taxon>Adhaeribacter</taxon>
        <taxon>environmental samples</taxon>
    </lineage>
</organism>
<feature type="region of interest" description="Disordered" evidence="2">
    <location>
        <begin position="34"/>
        <end position="85"/>
    </location>
</feature>